<dbReference type="EMBL" id="KB467876">
    <property type="protein sequence ID" value="PCH36412.1"/>
    <property type="molecule type" value="Genomic_DNA"/>
</dbReference>
<reference evidence="2 3" key="1">
    <citation type="journal article" date="2012" name="Science">
        <title>The Paleozoic origin of enzymatic lignin decomposition reconstructed from 31 fungal genomes.</title>
        <authorList>
            <person name="Floudas D."/>
            <person name="Binder M."/>
            <person name="Riley R."/>
            <person name="Barry K."/>
            <person name="Blanchette R.A."/>
            <person name="Henrissat B."/>
            <person name="Martinez A.T."/>
            <person name="Otillar R."/>
            <person name="Spatafora J.W."/>
            <person name="Yadav J.S."/>
            <person name="Aerts A."/>
            <person name="Benoit I."/>
            <person name="Boyd A."/>
            <person name="Carlson A."/>
            <person name="Copeland A."/>
            <person name="Coutinho P.M."/>
            <person name="de Vries R.P."/>
            <person name="Ferreira P."/>
            <person name="Findley K."/>
            <person name="Foster B."/>
            <person name="Gaskell J."/>
            <person name="Glotzer D."/>
            <person name="Gorecki P."/>
            <person name="Heitman J."/>
            <person name="Hesse C."/>
            <person name="Hori C."/>
            <person name="Igarashi K."/>
            <person name="Jurgens J.A."/>
            <person name="Kallen N."/>
            <person name="Kersten P."/>
            <person name="Kohler A."/>
            <person name="Kuees U."/>
            <person name="Kumar T.K.A."/>
            <person name="Kuo A."/>
            <person name="LaButti K."/>
            <person name="Larrondo L.F."/>
            <person name="Lindquist E."/>
            <person name="Ling A."/>
            <person name="Lombard V."/>
            <person name="Lucas S."/>
            <person name="Lundell T."/>
            <person name="Martin R."/>
            <person name="McLaughlin D.J."/>
            <person name="Morgenstern I."/>
            <person name="Morin E."/>
            <person name="Murat C."/>
            <person name="Nagy L.G."/>
            <person name="Nolan M."/>
            <person name="Ohm R.A."/>
            <person name="Patyshakuliyeva A."/>
            <person name="Rokas A."/>
            <person name="Ruiz-Duenas F.J."/>
            <person name="Sabat G."/>
            <person name="Salamov A."/>
            <person name="Samejima M."/>
            <person name="Schmutz J."/>
            <person name="Slot J.C."/>
            <person name="St John F."/>
            <person name="Stenlid J."/>
            <person name="Sun H."/>
            <person name="Sun S."/>
            <person name="Syed K."/>
            <person name="Tsang A."/>
            <person name="Wiebenga A."/>
            <person name="Young D."/>
            <person name="Pisabarro A."/>
            <person name="Eastwood D.C."/>
            <person name="Martin F."/>
            <person name="Cullen D."/>
            <person name="Grigoriev I.V."/>
            <person name="Hibbett D.S."/>
        </authorList>
    </citation>
    <scope>NUCLEOTIDE SEQUENCE [LARGE SCALE GENOMIC DNA]</scope>
    <source>
        <strain evidence="2 3">MD-104</strain>
    </source>
</reference>
<protein>
    <submittedName>
        <fullName evidence="2">Uncharacterized protein</fullName>
    </submittedName>
</protein>
<dbReference type="AlphaFoldDB" id="A0A2H3J2E8"/>
<evidence type="ECO:0000313" key="2">
    <source>
        <dbReference type="EMBL" id="PCH36412.1"/>
    </source>
</evidence>
<keyword evidence="3" id="KW-1185">Reference proteome</keyword>
<accession>A0A2H3J2E8</accession>
<keyword evidence="1" id="KW-0472">Membrane</keyword>
<keyword evidence="1" id="KW-1133">Transmembrane helix</keyword>
<name>A0A2H3J2E8_WOLCO</name>
<evidence type="ECO:0000313" key="3">
    <source>
        <dbReference type="Proteomes" id="UP000218811"/>
    </source>
</evidence>
<feature type="transmembrane region" description="Helical" evidence="1">
    <location>
        <begin position="21"/>
        <end position="50"/>
    </location>
</feature>
<dbReference type="Proteomes" id="UP000218811">
    <property type="component" value="Unassembled WGS sequence"/>
</dbReference>
<organism evidence="2 3">
    <name type="scientific">Wolfiporia cocos (strain MD-104)</name>
    <name type="common">Brown rot fungus</name>
    <dbReference type="NCBI Taxonomy" id="742152"/>
    <lineage>
        <taxon>Eukaryota</taxon>
        <taxon>Fungi</taxon>
        <taxon>Dikarya</taxon>
        <taxon>Basidiomycota</taxon>
        <taxon>Agaricomycotina</taxon>
        <taxon>Agaricomycetes</taxon>
        <taxon>Polyporales</taxon>
        <taxon>Phaeolaceae</taxon>
        <taxon>Wolfiporia</taxon>
    </lineage>
</organism>
<evidence type="ECO:0000256" key="1">
    <source>
        <dbReference type="SAM" id="Phobius"/>
    </source>
</evidence>
<proteinExistence type="predicted"/>
<gene>
    <name evidence="2" type="ORF">WOLCODRAFT_157115</name>
</gene>
<sequence>MSFFLWKVQTNVIDFKPKLCIFIDYFFILRFFNIIINLISLTLIVTPIFAA</sequence>
<keyword evidence="1" id="KW-0812">Transmembrane</keyword>